<dbReference type="Proteomes" id="UP000054495">
    <property type="component" value="Unassembled WGS sequence"/>
</dbReference>
<dbReference type="CDD" id="cd06352">
    <property type="entry name" value="PBP1_NPR_GC-like"/>
    <property type="match status" value="1"/>
</dbReference>
<sequence length="285" mass="32474">MWSHLIILADLILASWTKILNVGLLSAYKDTNLTPFIGWKQTAGAVGVAWDKIQNDRILPDYDTLNLTWAMGDCIESVDAGAVIDWIESGADVVLGPACSASALISGTVAKYYDFPIVLWASVFSSVILNVDEYPTIMAPTWSSINQAQTLMRMFLRYQWKEVAVVYYSSRSDLIPRCSLIVRDLEILMNNNANTTMTYRRQLQNITNSTFKNVLKSIKDVSRITVVCLESDEARRNLFIAIAEEGMDTDEYMWLMVESRKLGFSEFYNKCFFFCEFLPRIEFFS</sequence>
<dbReference type="GO" id="GO:0038023">
    <property type="term" value="F:signaling receptor activity"/>
    <property type="evidence" value="ECO:0007669"/>
    <property type="project" value="TreeGrafter"/>
</dbReference>
<evidence type="ECO:0000256" key="1">
    <source>
        <dbReference type="ARBA" id="ARBA00004370"/>
    </source>
</evidence>
<organism evidence="7 8">
    <name type="scientific">Ancylostoma ceylanicum</name>
    <dbReference type="NCBI Taxonomy" id="53326"/>
    <lineage>
        <taxon>Eukaryota</taxon>
        <taxon>Metazoa</taxon>
        <taxon>Ecdysozoa</taxon>
        <taxon>Nematoda</taxon>
        <taxon>Chromadorea</taxon>
        <taxon>Rhabditida</taxon>
        <taxon>Rhabditina</taxon>
        <taxon>Rhabditomorpha</taxon>
        <taxon>Strongyloidea</taxon>
        <taxon>Ancylostomatidae</taxon>
        <taxon>Ancylostomatinae</taxon>
        <taxon>Ancylostoma</taxon>
    </lineage>
</organism>
<dbReference type="Pfam" id="PF01094">
    <property type="entry name" value="ANF_receptor"/>
    <property type="match status" value="1"/>
</dbReference>
<keyword evidence="5" id="KW-0732">Signal</keyword>
<reference evidence="7 8" key="1">
    <citation type="submission" date="2013-05" db="EMBL/GenBank/DDBJ databases">
        <title>Draft genome of the parasitic nematode Anyclostoma ceylanicum.</title>
        <authorList>
            <person name="Mitreva M."/>
        </authorList>
    </citation>
    <scope>NUCLEOTIDE SEQUENCE [LARGE SCALE GENOMIC DNA]</scope>
</reference>
<evidence type="ECO:0000259" key="6">
    <source>
        <dbReference type="Pfam" id="PF01094"/>
    </source>
</evidence>
<evidence type="ECO:0000256" key="4">
    <source>
        <dbReference type="ARBA" id="ARBA00023136"/>
    </source>
</evidence>
<accession>A0A0D6LNY6</accession>
<evidence type="ECO:0000256" key="3">
    <source>
        <dbReference type="ARBA" id="ARBA00022989"/>
    </source>
</evidence>
<dbReference type="GO" id="GO:0016020">
    <property type="term" value="C:membrane"/>
    <property type="evidence" value="ECO:0007669"/>
    <property type="project" value="UniProtKB-SubCell"/>
</dbReference>
<dbReference type="InterPro" id="IPR001828">
    <property type="entry name" value="ANF_lig-bd_rcpt"/>
</dbReference>
<keyword evidence="3" id="KW-1133">Transmembrane helix</keyword>
<evidence type="ECO:0000256" key="2">
    <source>
        <dbReference type="ARBA" id="ARBA00022692"/>
    </source>
</evidence>
<dbReference type="InterPro" id="IPR028082">
    <property type="entry name" value="Peripla_BP_I"/>
</dbReference>
<dbReference type="InterPro" id="IPR052612">
    <property type="entry name" value="ANP_Clearance_Receptor"/>
</dbReference>
<evidence type="ECO:0000313" key="8">
    <source>
        <dbReference type="Proteomes" id="UP000054495"/>
    </source>
</evidence>
<dbReference type="GO" id="GO:0007165">
    <property type="term" value="P:signal transduction"/>
    <property type="evidence" value="ECO:0007669"/>
    <property type="project" value="TreeGrafter"/>
</dbReference>
<dbReference type="AlphaFoldDB" id="A0A0D6LNY6"/>
<feature type="signal peptide" evidence="5">
    <location>
        <begin position="1"/>
        <end position="17"/>
    </location>
</feature>
<proteinExistence type="predicted"/>
<keyword evidence="8" id="KW-1185">Reference proteome</keyword>
<evidence type="ECO:0000313" key="7">
    <source>
        <dbReference type="EMBL" id="EPB69337.1"/>
    </source>
</evidence>
<keyword evidence="4" id="KW-0472">Membrane</keyword>
<dbReference type="PANTHER" id="PTHR44755">
    <property type="entry name" value="NATRIURETIC PEPTIDE RECEPTOR 3-RELATED"/>
    <property type="match status" value="1"/>
</dbReference>
<dbReference type="EMBL" id="KE125308">
    <property type="protein sequence ID" value="EPB69337.1"/>
    <property type="molecule type" value="Genomic_DNA"/>
</dbReference>
<feature type="domain" description="Receptor ligand binding region" evidence="6">
    <location>
        <begin position="43"/>
        <end position="258"/>
    </location>
</feature>
<dbReference type="SUPFAM" id="SSF53822">
    <property type="entry name" value="Periplasmic binding protein-like I"/>
    <property type="match status" value="1"/>
</dbReference>
<dbReference type="Gene3D" id="3.40.50.2300">
    <property type="match status" value="2"/>
</dbReference>
<dbReference type="PANTHER" id="PTHR44755:SF8">
    <property type="entry name" value="RECEPTOR LIGAND BINDING REGION DOMAIN-CONTAINING PROTEIN"/>
    <property type="match status" value="1"/>
</dbReference>
<feature type="chain" id="PRO_5002307227" description="Receptor ligand binding region domain-containing protein" evidence="5">
    <location>
        <begin position="18"/>
        <end position="285"/>
    </location>
</feature>
<comment type="subcellular location">
    <subcellularLocation>
        <location evidence="1">Membrane</location>
    </subcellularLocation>
</comment>
<name>A0A0D6LNY6_9BILA</name>
<dbReference type="GO" id="GO:0017046">
    <property type="term" value="F:peptide hormone binding"/>
    <property type="evidence" value="ECO:0007669"/>
    <property type="project" value="TreeGrafter"/>
</dbReference>
<protein>
    <recommendedName>
        <fullName evidence="6">Receptor ligand binding region domain-containing protein</fullName>
    </recommendedName>
</protein>
<evidence type="ECO:0000256" key="5">
    <source>
        <dbReference type="SAM" id="SignalP"/>
    </source>
</evidence>
<keyword evidence="2" id="KW-0812">Transmembrane</keyword>
<gene>
    <name evidence="7" type="ORF">ANCCEY_11564</name>
</gene>